<accession>A0A7J7FPK6</accession>
<dbReference type="InterPro" id="IPR008480">
    <property type="entry name" value="DUF761_pln"/>
</dbReference>
<proteinExistence type="predicted"/>
<dbReference type="Proteomes" id="UP000593564">
    <property type="component" value="Unassembled WGS sequence"/>
</dbReference>
<gene>
    <name evidence="1" type="ORF">HYC85_030993</name>
</gene>
<dbReference type="PANTHER" id="PTHR33098">
    <property type="entry name" value="COTTON FIBER (DUF761)"/>
    <property type="match status" value="1"/>
</dbReference>
<sequence>MEGHHQDQQHQHQHGYEYEYEHEAVSSRKINGGKKNEQVVVVEKRSRREARRMAMEDYERGRGRGGDINQLAEDFIKNFRNQLKIQREDSLKRFKEMIARGT</sequence>
<reference evidence="1 2" key="2">
    <citation type="submission" date="2020-07" db="EMBL/GenBank/DDBJ databases">
        <title>Genome assembly of wild tea tree DASZ reveals pedigree and selection history of tea varieties.</title>
        <authorList>
            <person name="Zhang W."/>
        </authorList>
    </citation>
    <scope>NUCLEOTIDE SEQUENCE [LARGE SCALE GENOMIC DNA]</scope>
    <source>
        <strain evidence="2">cv. G240</strain>
        <tissue evidence="1">Leaf</tissue>
    </source>
</reference>
<comment type="caution">
    <text evidence="1">The sequence shown here is derived from an EMBL/GenBank/DDBJ whole genome shotgun (WGS) entry which is preliminary data.</text>
</comment>
<dbReference type="PANTHER" id="PTHR33098:SF69">
    <property type="entry name" value="DUF761 DOMAIN PROTEIN"/>
    <property type="match status" value="1"/>
</dbReference>
<dbReference type="Pfam" id="PF05553">
    <property type="entry name" value="DUF761"/>
    <property type="match status" value="1"/>
</dbReference>
<evidence type="ECO:0000313" key="2">
    <source>
        <dbReference type="Proteomes" id="UP000593564"/>
    </source>
</evidence>
<name>A0A7J7FPK6_CAMSI</name>
<keyword evidence="2" id="KW-1185">Reference proteome</keyword>
<organism evidence="1 2">
    <name type="scientific">Camellia sinensis</name>
    <name type="common">Tea plant</name>
    <name type="synonym">Thea sinensis</name>
    <dbReference type="NCBI Taxonomy" id="4442"/>
    <lineage>
        <taxon>Eukaryota</taxon>
        <taxon>Viridiplantae</taxon>
        <taxon>Streptophyta</taxon>
        <taxon>Embryophyta</taxon>
        <taxon>Tracheophyta</taxon>
        <taxon>Spermatophyta</taxon>
        <taxon>Magnoliopsida</taxon>
        <taxon>eudicotyledons</taxon>
        <taxon>Gunneridae</taxon>
        <taxon>Pentapetalae</taxon>
        <taxon>asterids</taxon>
        <taxon>Ericales</taxon>
        <taxon>Theaceae</taxon>
        <taxon>Camellia</taxon>
    </lineage>
</organism>
<dbReference type="AlphaFoldDB" id="A0A7J7FPK6"/>
<evidence type="ECO:0000313" key="1">
    <source>
        <dbReference type="EMBL" id="KAF5930120.1"/>
    </source>
</evidence>
<protein>
    <submittedName>
        <fullName evidence="1">Uncharacterized protein</fullName>
    </submittedName>
</protein>
<dbReference type="EMBL" id="JACBKZ010000015">
    <property type="protein sequence ID" value="KAF5930120.1"/>
    <property type="molecule type" value="Genomic_DNA"/>
</dbReference>
<reference evidence="2" key="1">
    <citation type="journal article" date="2020" name="Nat. Commun.">
        <title>Genome assembly of wild tea tree DASZ reveals pedigree and selection history of tea varieties.</title>
        <authorList>
            <person name="Zhang W."/>
            <person name="Zhang Y."/>
            <person name="Qiu H."/>
            <person name="Guo Y."/>
            <person name="Wan H."/>
            <person name="Zhang X."/>
            <person name="Scossa F."/>
            <person name="Alseekh S."/>
            <person name="Zhang Q."/>
            <person name="Wang P."/>
            <person name="Xu L."/>
            <person name="Schmidt M.H."/>
            <person name="Jia X."/>
            <person name="Li D."/>
            <person name="Zhu A."/>
            <person name="Guo F."/>
            <person name="Chen W."/>
            <person name="Ni D."/>
            <person name="Usadel B."/>
            <person name="Fernie A.R."/>
            <person name="Wen W."/>
        </authorList>
    </citation>
    <scope>NUCLEOTIDE SEQUENCE [LARGE SCALE GENOMIC DNA]</scope>
    <source>
        <strain evidence="2">cv. G240</strain>
    </source>
</reference>